<dbReference type="EMBL" id="MH536812">
    <property type="protein sequence ID" value="AXH49036.1"/>
    <property type="molecule type" value="Genomic_DNA"/>
</dbReference>
<reference evidence="2" key="1">
    <citation type="submission" date="2018-06" db="EMBL/GenBank/DDBJ databases">
        <authorList>
            <person name="Zhirakovskaya E."/>
        </authorList>
    </citation>
    <scope>NUCLEOTIDE SEQUENCE [LARGE SCALE GENOMIC DNA]</scope>
</reference>
<dbReference type="RefSeq" id="YP_009806925.1">
    <property type="nucleotide sequence ID" value="NC_048018.1"/>
</dbReference>
<evidence type="ECO:0000313" key="2">
    <source>
        <dbReference type="Proteomes" id="UP000258434"/>
    </source>
</evidence>
<dbReference type="KEGG" id="vg:54997798"/>
<protein>
    <submittedName>
        <fullName evidence="1">Uncharacterized protein</fullName>
    </submittedName>
</protein>
<keyword evidence="2" id="KW-1185">Reference proteome</keyword>
<dbReference type="Proteomes" id="UP000258434">
    <property type="component" value="Segment"/>
</dbReference>
<name>A0A345L184_9CAUD</name>
<gene>
    <name evidence="1" type="primary">77</name>
    <name evidence="1" type="ORF">SEA_APRICOT_77</name>
</gene>
<sequence length="159" mass="17117">MSIADDARAKLEGITPGSWSVDYETSDCFPYETYPYAISGPRNSGLDVPHVSDEYRAEYGHQMSEVCGISDQDAEFIAAAPDLVRGLLAELDQAKGMDLSKIAAVTPCTCSAARAQRDAALATIQEVRDYCESRITDPGDGIDDHIDPADLLRILGGES</sequence>
<organism evidence="1 2">
    <name type="scientific">Gordonia phage Apricot</name>
    <dbReference type="NCBI Taxonomy" id="2250319"/>
    <lineage>
        <taxon>Viruses</taxon>
        <taxon>Duplodnaviria</taxon>
        <taxon>Heunggongvirae</taxon>
        <taxon>Uroviricota</taxon>
        <taxon>Caudoviricetes</taxon>
        <taxon>Apricotvirus</taxon>
        <taxon>Apricotvirus apricot</taxon>
    </lineage>
</organism>
<accession>A0A345L184</accession>
<evidence type="ECO:0000313" key="1">
    <source>
        <dbReference type="EMBL" id="AXH49036.1"/>
    </source>
</evidence>
<proteinExistence type="predicted"/>
<dbReference type="GeneID" id="54997798"/>